<protein>
    <submittedName>
        <fullName evidence="4">UPF0587 protein v1g245604</fullName>
    </submittedName>
</protein>
<dbReference type="AlphaFoldDB" id="A0AA35RMF9"/>
<sequence>MKLRCANCGETTQKWIYATTLELKDVKGGRGKAHLVVKCKLCGRENNLQILEDLIRPYSESEKFQTIVVFECRGLEPVEFDPRGGWTAVGVDSGTKFLDVDLSQKEWSDYDERAQQPVSILDISSRFIKIARPPP</sequence>
<organism evidence="4 5">
    <name type="scientific">Geodia barretti</name>
    <name type="common">Barrett's horny sponge</name>
    <dbReference type="NCBI Taxonomy" id="519541"/>
    <lineage>
        <taxon>Eukaryota</taxon>
        <taxon>Metazoa</taxon>
        <taxon>Porifera</taxon>
        <taxon>Demospongiae</taxon>
        <taxon>Heteroscleromorpha</taxon>
        <taxon>Tetractinellida</taxon>
        <taxon>Astrophorina</taxon>
        <taxon>Geodiidae</taxon>
        <taxon>Geodia</taxon>
    </lineage>
</organism>
<evidence type="ECO:0000256" key="3">
    <source>
        <dbReference type="ARBA" id="ARBA00022833"/>
    </source>
</evidence>
<keyword evidence="3" id="KW-0862">Zinc</keyword>
<keyword evidence="5" id="KW-1185">Reference proteome</keyword>
<gene>
    <name evidence="4" type="ORF">GBAR_LOCUS8690</name>
</gene>
<dbReference type="InterPro" id="IPR008584">
    <property type="entry name" value="CXXC_Zn-binding_euk"/>
</dbReference>
<evidence type="ECO:0000256" key="1">
    <source>
        <dbReference type="ARBA" id="ARBA00007818"/>
    </source>
</evidence>
<dbReference type="PANTHER" id="PTHR12857">
    <property type="entry name" value="CXXC MOTIF CONTAINING ZINC BINDING PROTEIN"/>
    <property type="match status" value="1"/>
</dbReference>
<keyword evidence="2" id="KW-0479">Metal-binding</keyword>
<accession>A0AA35RMF9</accession>
<name>A0AA35RMF9_GEOBA</name>
<dbReference type="SUPFAM" id="SSF141678">
    <property type="entry name" value="MAL13P1.257-like"/>
    <property type="match status" value="1"/>
</dbReference>
<dbReference type="GO" id="GO:0008270">
    <property type="term" value="F:zinc ion binding"/>
    <property type="evidence" value="ECO:0007669"/>
    <property type="project" value="TreeGrafter"/>
</dbReference>
<evidence type="ECO:0000313" key="4">
    <source>
        <dbReference type="EMBL" id="CAI8013777.1"/>
    </source>
</evidence>
<comment type="similarity">
    <text evidence="1">Belongs to the UPF0587 family.</text>
</comment>
<dbReference type="Proteomes" id="UP001174909">
    <property type="component" value="Unassembled WGS sequence"/>
</dbReference>
<dbReference type="PANTHER" id="PTHR12857:SF0">
    <property type="entry name" value="CXXC MOTIF CONTAINING ZINC BINDING PROTEIN"/>
    <property type="match status" value="1"/>
</dbReference>
<dbReference type="EMBL" id="CASHTH010001294">
    <property type="protein sequence ID" value="CAI8013777.1"/>
    <property type="molecule type" value="Genomic_DNA"/>
</dbReference>
<comment type="caution">
    <text evidence="4">The sequence shown here is derived from an EMBL/GenBank/DDBJ whole genome shotgun (WGS) entry which is preliminary data.</text>
</comment>
<evidence type="ECO:0000313" key="5">
    <source>
        <dbReference type="Proteomes" id="UP001174909"/>
    </source>
</evidence>
<evidence type="ECO:0000256" key="2">
    <source>
        <dbReference type="ARBA" id="ARBA00022723"/>
    </source>
</evidence>
<reference evidence="4" key="1">
    <citation type="submission" date="2023-03" db="EMBL/GenBank/DDBJ databases">
        <authorList>
            <person name="Steffen K."/>
            <person name="Cardenas P."/>
        </authorList>
    </citation>
    <scope>NUCLEOTIDE SEQUENCE</scope>
</reference>
<dbReference type="Pfam" id="PF05907">
    <property type="entry name" value="CXXC_Zn-b_euk"/>
    <property type="match status" value="1"/>
</dbReference>
<proteinExistence type="inferred from homology"/>